<gene>
    <name evidence="2" type="ORF">CDAR_261361</name>
</gene>
<protein>
    <recommendedName>
        <fullName evidence="4">Histone H2B</fullName>
    </recommendedName>
</protein>
<proteinExistence type="inferred from homology"/>
<comment type="caution">
    <text evidence="2">The sequence shown here is derived from an EMBL/GenBank/DDBJ whole genome shotgun (WGS) entry which is preliminary data.</text>
</comment>
<dbReference type="SMART" id="SM00427">
    <property type="entry name" value="H2B"/>
    <property type="match status" value="1"/>
</dbReference>
<evidence type="ECO:0000313" key="2">
    <source>
        <dbReference type="EMBL" id="GIY37275.1"/>
    </source>
</evidence>
<dbReference type="Proteomes" id="UP001054837">
    <property type="component" value="Unassembled WGS sequence"/>
</dbReference>
<accession>A0AAV4ST73</accession>
<evidence type="ECO:0008006" key="4">
    <source>
        <dbReference type="Google" id="ProtNLM"/>
    </source>
</evidence>
<keyword evidence="3" id="KW-1185">Reference proteome</keyword>
<dbReference type="GO" id="GO:0003677">
    <property type="term" value="F:DNA binding"/>
    <property type="evidence" value="ECO:0007669"/>
    <property type="project" value="InterPro"/>
</dbReference>
<dbReference type="EMBL" id="BPLQ01008434">
    <property type="protein sequence ID" value="GIY37275.1"/>
    <property type="molecule type" value="Genomic_DNA"/>
</dbReference>
<sequence length="116" mass="12962">MGKKEKLLRELEYVENSNFHYFIRKILKDIDKEGDASISKDVLEIIDGMIFSMFNDIATLAKRNMIKSRGESLSSLDIQTAVKAVLKNGVSKHAEIGGITATKNFEIVTGQKSNLL</sequence>
<dbReference type="GO" id="GO:0046982">
    <property type="term" value="F:protein heterodimerization activity"/>
    <property type="evidence" value="ECO:0007669"/>
    <property type="project" value="InterPro"/>
</dbReference>
<evidence type="ECO:0000313" key="3">
    <source>
        <dbReference type="Proteomes" id="UP001054837"/>
    </source>
</evidence>
<dbReference type="GO" id="GO:0000786">
    <property type="term" value="C:nucleosome"/>
    <property type="evidence" value="ECO:0007669"/>
    <property type="project" value="InterPro"/>
</dbReference>
<dbReference type="InterPro" id="IPR000558">
    <property type="entry name" value="Histone_H2B"/>
</dbReference>
<dbReference type="Gene3D" id="1.10.20.10">
    <property type="entry name" value="Histone, subunit A"/>
    <property type="match status" value="1"/>
</dbReference>
<comment type="similarity">
    <text evidence="1">Belongs to the histone H2B family.</text>
</comment>
<dbReference type="AlphaFoldDB" id="A0AAV4ST73"/>
<organism evidence="2 3">
    <name type="scientific">Caerostris darwini</name>
    <dbReference type="NCBI Taxonomy" id="1538125"/>
    <lineage>
        <taxon>Eukaryota</taxon>
        <taxon>Metazoa</taxon>
        <taxon>Ecdysozoa</taxon>
        <taxon>Arthropoda</taxon>
        <taxon>Chelicerata</taxon>
        <taxon>Arachnida</taxon>
        <taxon>Araneae</taxon>
        <taxon>Araneomorphae</taxon>
        <taxon>Entelegynae</taxon>
        <taxon>Araneoidea</taxon>
        <taxon>Araneidae</taxon>
        <taxon>Caerostris</taxon>
    </lineage>
</organism>
<dbReference type="SUPFAM" id="SSF47113">
    <property type="entry name" value="Histone-fold"/>
    <property type="match status" value="1"/>
</dbReference>
<name>A0AAV4ST73_9ARAC</name>
<dbReference type="InterPro" id="IPR009072">
    <property type="entry name" value="Histone-fold"/>
</dbReference>
<evidence type="ECO:0000256" key="1">
    <source>
        <dbReference type="ARBA" id="ARBA00006846"/>
    </source>
</evidence>
<dbReference type="GO" id="GO:0030527">
    <property type="term" value="F:structural constituent of chromatin"/>
    <property type="evidence" value="ECO:0007669"/>
    <property type="project" value="InterPro"/>
</dbReference>
<reference evidence="2 3" key="1">
    <citation type="submission" date="2021-06" db="EMBL/GenBank/DDBJ databases">
        <title>Caerostris darwini draft genome.</title>
        <authorList>
            <person name="Kono N."/>
            <person name="Arakawa K."/>
        </authorList>
    </citation>
    <scope>NUCLEOTIDE SEQUENCE [LARGE SCALE GENOMIC DNA]</scope>
</reference>